<reference evidence="1" key="1">
    <citation type="submission" date="2004-05" db="EMBL/GenBank/DDBJ databases">
        <title>Multiple variants of the archaeal rudivirus SIRV1: evolution of a population of DNA virus species.</title>
        <authorList>
            <person name="Peng X."/>
            <person name="Phan H."/>
            <person name="Kessler A."/>
            <person name="Garrett R.A."/>
            <person name="Prangishvili D."/>
        </authorList>
    </citation>
    <scope>NUCLEOTIDE SEQUENCE</scope>
</reference>
<dbReference type="EMBL" id="AJ703803">
    <property type="protein sequence ID" value="CAG28282.1"/>
    <property type="molecule type" value="Genomic_DNA"/>
</dbReference>
<protein>
    <submittedName>
        <fullName evidence="1">Uncharacterized protein</fullName>
    </submittedName>
</protein>
<organismHost>
    <name type="scientific">Saccharolobus islandicus</name>
    <name type="common">Sulfolobus islandicus</name>
    <dbReference type="NCBI Taxonomy" id="43080"/>
</organismHost>
<accession>Q5W351</accession>
<name>Q5W351_SIRV1</name>
<organism evidence="1">
    <name type="scientific">Sulfolobus islandicus rod-shaped virus 1</name>
    <name type="common">SIRV-1</name>
    <name type="synonym">Sulfolobus virus SIRV-1</name>
    <dbReference type="NCBI Taxonomy" id="157898"/>
    <lineage>
        <taxon>Viruses</taxon>
        <taxon>Adnaviria</taxon>
        <taxon>Zilligvirae</taxon>
        <taxon>Taleaviricota</taxon>
        <taxon>Tokiviricetes</taxon>
        <taxon>Ligamenvirales</taxon>
        <taxon>Rudiviridae</taxon>
        <taxon>Icerudivirus</taxon>
        <taxon>Icerudivirus kverkfjoellense</taxon>
        <taxon>Icerudivirus SIRV1</taxon>
    </lineage>
</organism>
<proteinExistence type="predicted"/>
<sequence length="107" mass="12878">MVKMSQPQNLSQLVESIKKLIQKDTVGIEFISFKEPIDMHIQKFELLIDILSYENTKHYWFIAGSEEKRYDLFVFDNAKELKRIVIESHFNVERIFVDLIQLIRYPR</sequence>
<evidence type="ECO:0000313" key="1">
    <source>
        <dbReference type="EMBL" id="CAG28282.1"/>
    </source>
</evidence>